<accession>A0A670HLT9</accession>
<feature type="compositionally biased region" description="Basic and acidic residues" evidence="1">
    <location>
        <begin position="15"/>
        <end position="27"/>
    </location>
</feature>
<dbReference type="AlphaFoldDB" id="A0A670HLT9"/>
<dbReference type="OMA" id="REEINMR"/>
<dbReference type="GeneTree" id="ENSGT00990000210027"/>
<evidence type="ECO:0000313" key="2">
    <source>
        <dbReference type="Ensembl" id="ENSPMRP00000000608.1"/>
    </source>
</evidence>
<reference evidence="2" key="2">
    <citation type="submission" date="2025-08" db="UniProtKB">
        <authorList>
            <consortium name="Ensembl"/>
        </authorList>
    </citation>
    <scope>IDENTIFICATION</scope>
</reference>
<reference evidence="2" key="3">
    <citation type="submission" date="2025-09" db="UniProtKB">
        <authorList>
            <consortium name="Ensembl"/>
        </authorList>
    </citation>
    <scope>IDENTIFICATION</scope>
</reference>
<name>A0A670HLT9_PODMU</name>
<organism evidence="2 3">
    <name type="scientific">Podarcis muralis</name>
    <name type="common">Wall lizard</name>
    <name type="synonym">Lacerta muralis</name>
    <dbReference type="NCBI Taxonomy" id="64176"/>
    <lineage>
        <taxon>Eukaryota</taxon>
        <taxon>Metazoa</taxon>
        <taxon>Chordata</taxon>
        <taxon>Craniata</taxon>
        <taxon>Vertebrata</taxon>
        <taxon>Euteleostomi</taxon>
        <taxon>Lepidosauria</taxon>
        <taxon>Squamata</taxon>
        <taxon>Bifurcata</taxon>
        <taxon>Unidentata</taxon>
        <taxon>Episquamata</taxon>
        <taxon>Laterata</taxon>
        <taxon>Lacertibaenia</taxon>
        <taxon>Lacertidae</taxon>
        <taxon>Podarcis</taxon>
    </lineage>
</organism>
<reference evidence="2 3" key="1">
    <citation type="journal article" date="2019" name="Proc. Natl. Acad. Sci. U.S.A.">
        <title>Regulatory changes in pterin and carotenoid genes underlie balanced color polymorphisms in the wall lizard.</title>
        <authorList>
            <person name="Andrade P."/>
            <person name="Pinho C."/>
            <person name="Perez I de Lanuza G."/>
            <person name="Afonso S."/>
            <person name="Brejcha J."/>
            <person name="Rubin C.J."/>
            <person name="Wallerman O."/>
            <person name="Pereira P."/>
            <person name="Sabatino S.J."/>
            <person name="Bellati A."/>
            <person name="Pellitteri-Rosa D."/>
            <person name="Bosakova Z."/>
            <person name="Bunikis I."/>
            <person name="Carretero M.A."/>
            <person name="Feiner N."/>
            <person name="Marsik P."/>
            <person name="Pauperio F."/>
            <person name="Salvi D."/>
            <person name="Soler L."/>
            <person name="While G.M."/>
            <person name="Uller T."/>
            <person name="Font E."/>
            <person name="Andersson L."/>
            <person name="Carneiro M."/>
        </authorList>
    </citation>
    <scope>NUCLEOTIDE SEQUENCE</scope>
</reference>
<dbReference type="Proteomes" id="UP000472272">
    <property type="component" value="Chromosome 4"/>
</dbReference>
<evidence type="ECO:0000256" key="1">
    <source>
        <dbReference type="SAM" id="MobiDB-lite"/>
    </source>
</evidence>
<proteinExistence type="predicted"/>
<feature type="region of interest" description="Disordered" evidence="1">
    <location>
        <begin position="81"/>
        <end position="115"/>
    </location>
</feature>
<sequence length="321" mass="38107">MSHLQKKASEGGTPAERRGSKQESDFKGEILKMFAEIKSDIKQSERNIETKVEQMDKRIGQVDKKIDVTVNELKGQLKEVSRRTQTLEEGMKRTKSEMKEMRKEEEKIKTGMSEMNKSQEEVWDAIAMNELRQRKVNLRLRSVPETQGENIKEKLITEIAQWLELQTEEMAKTVQNAFRMKVRTTKARKFPGDYIPIRLLKRRDPYKPMVQILKKNKIEFKWEYPEGISFFYKSKRHRHTSPEETSKFLRRYKELRADDEEARDAELGMEAAGGRDLEEREEINMRGGWITYGELIVKEGGKWKTRPYEEVKEFVYDWLHY</sequence>
<keyword evidence="3" id="KW-1185">Reference proteome</keyword>
<feature type="compositionally biased region" description="Basic and acidic residues" evidence="1">
    <location>
        <begin position="81"/>
        <end position="109"/>
    </location>
</feature>
<dbReference type="Ensembl" id="ENSPMRT00000000639.1">
    <property type="protein sequence ID" value="ENSPMRP00000000608.1"/>
    <property type="gene ID" value="ENSPMRG00000000458.1"/>
</dbReference>
<feature type="region of interest" description="Disordered" evidence="1">
    <location>
        <begin position="1"/>
        <end position="27"/>
    </location>
</feature>
<protein>
    <recommendedName>
        <fullName evidence="4">L1 transposable element RRM domain-containing protein</fullName>
    </recommendedName>
</protein>
<dbReference type="Gene3D" id="3.30.250.20">
    <property type="entry name" value="L1 transposable element, C-terminal domain"/>
    <property type="match status" value="1"/>
</dbReference>
<evidence type="ECO:0008006" key="4">
    <source>
        <dbReference type="Google" id="ProtNLM"/>
    </source>
</evidence>
<evidence type="ECO:0000313" key="3">
    <source>
        <dbReference type="Proteomes" id="UP000472272"/>
    </source>
</evidence>
<dbReference type="InterPro" id="IPR042566">
    <property type="entry name" value="L1_C"/>
</dbReference>